<keyword evidence="3" id="KW-1185">Reference proteome</keyword>
<name>A0A843VQI0_COLES</name>
<comment type="caution">
    <text evidence="2">The sequence shown here is derived from an EMBL/GenBank/DDBJ whole genome shotgun (WGS) entry which is preliminary data.</text>
</comment>
<reference evidence="2" key="1">
    <citation type="submission" date="2017-07" db="EMBL/GenBank/DDBJ databases">
        <title>Taro Niue Genome Assembly and Annotation.</title>
        <authorList>
            <person name="Atibalentja N."/>
            <person name="Keating K."/>
            <person name="Fields C.J."/>
        </authorList>
    </citation>
    <scope>NUCLEOTIDE SEQUENCE</scope>
    <source>
        <strain evidence="2">Niue_2</strain>
        <tissue evidence="2">Leaf</tissue>
    </source>
</reference>
<dbReference type="Proteomes" id="UP000652761">
    <property type="component" value="Unassembled WGS sequence"/>
</dbReference>
<evidence type="ECO:0000313" key="2">
    <source>
        <dbReference type="EMBL" id="MQL97256.1"/>
    </source>
</evidence>
<proteinExistence type="predicted"/>
<protein>
    <submittedName>
        <fullName evidence="2">Uncharacterized protein</fullName>
    </submittedName>
</protein>
<accession>A0A843VQI0</accession>
<evidence type="ECO:0000256" key="1">
    <source>
        <dbReference type="SAM" id="MobiDB-lite"/>
    </source>
</evidence>
<gene>
    <name evidence="2" type="ORF">Taro_029944</name>
</gene>
<organism evidence="2 3">
    <name type="scientific">Colocasia esculenta</name>
    <name type="common">Wild taro</name>
    <name type="synonym">Arum esculentum</name>
    <dbReference type="NCBI Taxonomy" id="4460"/>
    <lineage>
        <taxon>Eukaryota</taxon>
        <taxon>Viridiplantae</taxon>
        <taxon>Streptophyta</taxon>
        <taxon>Embryophyta</taxon>
        <taxon>Tracheophyta</taxon>
        <taxon>Spermatophyta</taxon>
        <taxon>Magnoliopsida</taxon>
        <taxon>Liliopsida</taxon>
        <taxon>Araceae</taxon>
        <taxon>Aroideae</taxon>
        <taxon>Colocasieae</taxon>
        <taxon>Colocasia</taxon>
    </lineage>
</organism>
<dbReference type="AlphaFoldDB" id="A0A843VQI0"/>
<sequence>MPLGETPAKGQNKSQKPTRIFSLRPSGSVPEETTSLADKPEHLVKLPLVLAFNMKEFKSPSSKRQMFKSKKMGFLLQISTPSLTCLQRKTSRQCQSEGMQMTDL</sequence>
<feature type="region of interest" description="Disordered" evidence="1">
    <location>
        <begin position="1"/>
        <end position="38"/>
    </location>
</feature>
<dbReference type="EMBL" id="NMUH01002023">
    <property type="protein sequence ID" value="MQL97256.1"/>
    <property type="molecule type" value="Genomic_DNA"/>
</dbReference>
<evidence type="ECO:0000313" key="3">
    <source>
        <dbReference type="Proteomes" id="UP000652761"/>
    </source>
</evidence>